<reference evidence="2" key="1">
    <citation type="submission" date="2022-09" db="EMBL/GenBank/DDBJ databases">
        <title>Eubacterium sp. LFL-14 isolated from human feces.</title>
        <authorList>
            <person name="Liu F."/>
        </authorList>
    </citation>
    <scope>NUCLEOTIDE SEQUENCE</scope>
    <source>
        <strain evidence="2">LFL-14</strain>
    </source>
</reference>
<proteinExistence type="predicted"/>
<dbReference type="Pfam" id="PF14199">
    <property type="entry name" value="DUF4317"/>
    <property type="match status" value="1"/>
</dbReference>
<keyword evidence="1" id="KW-0175">Coiled coil</keyword>
<comment type="caution">
    <text evidence="2">The sequence shown here is derived from an EMBL/GenBank/DDBJ whole genome shotgun (WGS) entry which is preliminary data.</text>
</comment>
<feature type="coiled-coil region" evidence="1">
    <location>
        <begin position="329"/>
        <end position="363"/>
    </location>
</feature>
<evidence type="ECO:0000313" key="3">
    <source>
        <dbReference type="Proteomes" id="UP001431199"/>
    </source>
</evidence>
<name>A0ABT2M093_9FIRM</name>
<gene>
    <name evidence="2" type="ORF">N5B56_07725</name>
</gene>
<dbReference type="RefSeq" id="WP_260978683.1">
    <property type="nucleotide sequence ID" value="NZ_JAODBU010000007.1"/>
</dbReference>
<keyword evidence="3" id="KW-1185">Reference proteome</keyword>
<protein>
    <submittedName>
        <fullName evidence="2">DUF4317 domain-containing protein</fullName>
    </submittedName>
</protein>
<dbReference type="InterPro" id="IPR025466">
    <property type="entry name" value="DUF4317"/>
</dbReference>
<dbReference type="EMBL" id="JAODBU010000007">
    <property type="protein sequence ID" value="MCT7398967.1"/>
    <property type="molecule type" value="Genomic_DNA"/>
</dbReference>
<organism evidence="2 3">
    <name type="scientific">Eubacterium album</name>
    <dbReference type="NCBI Taxonomy" id="2978477"/>
    <lineage>
        <taxon>Bacteria</taxon>
        <taxon>Bacillati</taxon>
        <taxon>Bacillota</taxon>
        <taxon>Clostridia</taxon>
        <taxon>Eubacteriales</taxon>
        <taxon>Eubacteriaceae</taxon>
        <taxon>Eubacterium</taxon>
    </lineage>
</organism>
<evidence type="ECO:0000256" key="1">
    <source>
        <dbReference type="SAM" id="Coils"/>
    </source>
</evidence>
<evidence type="ECO:0000313" key="2">
    <source>
        <dbReference type="EMBL" id="MCT7398967.1"/>
    </source>
</evidence>
<dbReference type="Proteomes" id="UP001431199">
    <property type="component" value="Unassembled WGS sequence"/>
</dbReference>
<accession>A0ABT2M093</accession>
<sequence>MDKKGILELKRRMTKDGCTFTKMTGCYVDGEKNKIVNIDENFLGLEEEEFYKYLEIAKKTLSGTIGNNLMEYEFPLAEEEPGGHQQSLMAIKSSQLKNEEMLESFYDMVIENYEHTGNYLILLFHDVYDVMTKTTDNNKLDESEEIFEYIICSICPVALSKPGLGYRKDENRIGTVDRDWIVGLPESGFLFPAFTDRSTDIHNVMFYSKDAKEPHKELVNNILGCESKHTNAEKQVIFNNLLLEHVPEDDHKEVLIKVNENLADVIEEKPEEKLTEEVVAQVITESGVMGSVAQSIAEEFVHTLGEELPEAENIVDQKIVKQSAEKKEKIELTAKVEALTAKLEEANETIANSTINNDEEETQETDDNEIFVRVSGDKKDEIRTQLIEGQKCIVIPVSEEDNINIVKR</sequence>